<dbReference type="Pfam" id="PF01636">
    <property type="entry name" value="APH"/>
    <property type="match status" value="1"/>
</dbReference>
<dbReference type="CDD" id="cd04683">
    <property type="entry name" value="NUDIX_Hydrolase"/>
    <property type="match status" value="1"/>
</dbReference>
<dbReference type="PROSITE" id="PS51462">
    <property type="entry name" value="NUDIX"/>
    <property type="match status" value="1"/>
</dbReference>
<comment type="caution">
    <text evidence="2">The sequence shown here is derived from an EMBL/GenBank/DDBJ whole genome shotgun (WGS) entry which is preliminary data.</text>
</comment>
<dbReference type="InterPro" id="IPR015797">
    <property type="entry name" value="NUDIX_hydrolase-like_dom_sf"/>
</dbReference>
<proteinExistence type="predicted"/>
<organism evidence="2 3">
    <name type="scientific">Streptacidiphilus fuscans</name>
    <dbReference type="NCBI Taxonomy" id="2789292"/>
    <lineage>
        <taxon>Bacteria</taxon>
        <taxon>Bacillati</taxon>
        <taxon>Actinomycetota</taxon>
        <taxon>Actinomycetes</taxon>
        <taxon>Kitasatosporales</taxon>
        <taxon>Streptomycetaceae</taxon>
        <taxon>Streptacidiphilus</taxon>
    </lineage>
</organism>
<sequence>MATVHEHAPETGPAPRRYSEPVDAHLILRRGDTVLLARRAGSPYANGLFNCVSGHVDGPDEDIVDSVIREAREEAGITVTRADLRLAVIVQHRNPYGRQRTGWFLEARRWSGGEPWICEPDLCTEMGWWPLDGLPEKEMVAYCHAGLDAYRHGKRIILHRQQPGDTVAYQPGGTNRSTNLPFSDPPGAGHLDAALRSFAEQVAGPIAEVQDVSWPRPESRVWRIVTGAGATVYLKQHQNAHFHAREVSGLNGPARALAEHTPHLLAADPDMRAVLVTEVPGRLLKHLLLPRTDAADVYWRLGALVRAFHDAAPPRPGPAPSSYRAKLDRHLEVARPHLGPGDEELVRALADRLDHLPPLDHVPTIGDLAERNVLVTEDLTVGLVDFERSEPGPRVRDLVRLLDEWAYRPDLETAFLTGYGRTLTQAETALLPVLEALDAVSGIAWGGAEGGRDRHLVARGQRTLARLHTALPTS</sequence>
<dbReference type="Gene3D" id="3.90.1200.10">
    <property type="match status" value="1"/>
</dbReference>
<dbReference type="Proteomes" id="UP000657385">
    <property type="component" value="Unassembled WGS sequence"/>
</dbReference>
<protein>
    <submittedName>
        <fullName evidence="2">Phosphotransferase</fullName>
    </submittedName>
</protein>
<evidence type="ECO:0000313" key="2">
    <source>
        <dbReference type="EMBL" id="MBF9071851.1"/>
    </source>
</evidence>
<dbReference type="Pfam" id="PF00293">
    <property type="entry name" value="NUDIX"/>
    <property type="match status" value="1"/>
</dbReference>
<evidence type="ECO:0000313" key="3">
    <source>
        <dbReference type="Proteomes" id="UP000657385"/>
    </source>
</evidence>
<feature type="domain" description="Nudix hydrolase" evidence="1">
    <location>
        <begin position="17"/>
        <end position="156"/>
    </location>
</feature>
<reference evidence="2" key="1">
    <citation type="submission" date="2020-11" db="EMBL/GenBank/DDBJ databases">
        <title>Isolation and identification of active actinomycetes.</title>
        <authorList>
            <person name="Yu B."/>
        </authorList>
    </citation>
    <scope>NUCLEOTIDE SEQUENCE</scope>
    <source>
        <strain evidence="2">NEAU-YB345</strain>
    </source>
</reference>
<name>A0A931BA58_9ACTN</name>
<gene>
    <name evidence="2" type="ORF">I2501_27890</name>
</gene>
<dbReference type="RefSeq" id="WP_196197009.1">
    <property type="nucleotide sequence ID" value="NZ_JADPRT010000013.1"/>
</dbReference>
<dbReference type="Gene3D" id="3.90.79.10">
    <property type="entry name" value="Nucleoside Triphosphate Pyrophosphohydrolase"/>
    <property type="match status" value="1"/>
</dbReference>
<dbReference type="EMBL" id="JADPRT010000013">
    <property type="protein sequence ID" value="MBF9071851.1"/>
    <property type="molecule type" value="Genomic_DNA"/>
</dbReference>
<keyword evidence="3" id="KW-1185">Reference proteome</keyword>
<dbReference type="InterPro" id="IPR002575">
    <property type="entry name" value="Aminoglycoside_PTrfase"/>
</dbReference>
<dbReference type="InterPro" id="IPR000086">
    <property type="entry name" value="NUDIX_hydrolase_dom"/>
</dbReference>
<evidence type="ECO:0000259" key="1">
    <source>
        <dbReference type="PROSITE" id="PS51462"/>
    </source>
</evidence>
<dbReference type="InterPro" id="IPR011009">
    <property type="entry name" value="Kinase-like_dom_sf"/>
</dbReference>
<dbReference type="SUPFAM" id="SSF56112">
    <property type="entry name" value="Protein kinase-like (PK-like)"/>
    <property type="match status" value="1"/>
</dbReference>
<dbReference type="AlphaFoldDB" id="A0A931BA58"/>
<accession>A0A931BA58</accession>
<dbReference type="SUPFAM" id="SSF55811">
    <property type="entry name" value="Nudix"/>
    <property type="match status" value="1"/>
</dbReference>